<keyword evidence="2" id="KW-1185">Reference proteome</keyword>
<accession>A0A918RYL7</accession>
<evidence type="ECO:0000313" key="1">
    <source>
        <dbReference type="EMBL" id="GHA16330.1"/>
    </source>
</evidence>
<sequence length="100" mass="11457">MSKFNIHEFDEVSKKCLKNSHCKVIKINSYSCGGYESLVYSSLMIKGESENYLLELAKKRVDQDELEMSKSSIDVCTLVVPKPTQGVCWKNGCETIRTWR</sequence>
<organism evidence="1 2">
    <name type="scientific">Arenicella chitinivorans</name>
    <dbReference type="NCBI Taxonomy" id="1329800"/>
    <lineage>
        <taxon>Bacteria</taxon>
        <taxon>Pseudomonadati</taxon>
        <taxon>Pseudomonadota</taxon>
        <taxon>Gammaproteobacteria</taxon>
        <taxon>Arenicellales</taxon>
        <taxon>Arenicellaceae</taxon>
        <taxon>Arenicella</taxon>
    </lineage>
</organism>
<gene>
    <name evidence="1" type="ORF">GCM10008090_27670</name>
</gene>
<dbReference type="EMBL" id="BMXA01000005">
    <property type="protein sequence ID" value="GHA16330.1"/>
    <property type="molecule type" value="Genomic_DNA"/>
</dbReference>
<reference evidence="1" key="1">
    <citation type="journal article" date="2014" name="Int. J. Syst. Evol. Microbiol.">
        <title>Complete genome sequence of Corynebacterium casei LMG S-19264T (=DSM 44701T), isolated from a smear-ripened cheese.</title>
        <authorList>
            <consortium name="US DOE Joint Genome Institute (JGI-PGF)"/>
            <person name="Walter F."/>
            <person name="Albersmeier A."/>
            <person name="Kalinowski J."/>
            <person name="Ruckert C."/>
        </authorList>
    </citation>
    <scope>NUCLEOTIDE SEQUENCE</scope>
    <source>
        <strain evidence="1">KCTC 12711</strain>
    </source>
</reference>
<proteinExistence type="predicted"/>
<dbReference type="RefSeq" id="WP_189402269.1">
    <property type="nucleotide sequence ID" value="NZ_BMXA01000005.1"/>
</dbReference>
<dbReference type="AlphaFoldDB" id="A0A918RYL7"/>
<dbReference type="Proteomes" id="UP000614811">
    <property type="component" value="Unassembled WGS sequence"/>
</dbReference>
<evidence type="ECO:0000313" key="2">
    <source>
        <dbReference type="Proteomes" id="UP000614811"/>
    </source>
</evidence>
<name>A0A918RYL7_9GAMM</name>
<comment type="caution">
    <text evidence="1">The sequence shown here is derived from an EMBL/GenBank/DDBJ whole genome shotgun (WGS) entry which is preliminary data.</text>
</comment>
<reference evidence="1" key="2">
    <citation type="submission" date="2020-09" db="EMBL/GenBank/DDBJ databases">
        <authorList>
            <person name="Sun Q."/>
            <person name="Kim S."/>
        </authorList>
    </citation>
    <scope>NUCLEOTIDE SEQUENCE</scope>
    <source>
        <strain evidence="1">KCTC 12711</strain>
    </source>
</reference>
<protein>
    <submittedName>
        <fullName evidence="1">Uncharacterized protein</fullName>
    </submittedName>
</protein>